<sequence>MPENRGRKRPREQEEEGTLDFGGFDDGSDGFHRMTSLERMLVLTRWDCNSYIGNGQFRKKVTNGSETLQNKRKEPLVPPPKRIEPVVPPPILVKVEIEDAYGVVAADLEQDNSKEEVEGEESNSPPELESSRTPGTEEYDTDEMPILVSEHSISSTSILDHHNSTSSMPIPTLTPENSTLVIPSQSSPSPSNNGIQQSSSENQPIGDEESELGDQEMFEDFGILTPYERMLIFTQCGQRGEHSISEATQGRVDSFDDNKQMPSVGRPRRNYETQKRNSKTRPNSRAANNVNSNPATKKKGRRASLKAVLPSRKEKRKEKKANKNLVPKPSLLHMFLSSEKYSSVTSLADQFSFLQAHLKNSF</sequence>
<dbReference type="Proteomes" id="UP000008068">
    <property type="component" value="Unassembled WGS sequence"/>
</dbReference>
<reference evidence="3" key="1">
    <citation type="submission" date="2011-07" db="EMBL/GenBank/DDBJ databases">
        <authorList>
            <consortium name="Caenorhabditis brenneri Sequencing and Analysis Consortium"/>
            <person name="Wilson R.K."/>
        </authorList>
    </citation>
    <scope>NUCLEOTIDE SEQUENCE [LARGE SCALE GENOMIC DNA]</scope>
    <source>
        <strain evidence="3">PB2801</strain>
    </source>
</reference>
<feature type="compositionally biased region" description="Basic residues" evidence="1">
    <location>
        <begin position="313"/>
        <end position="322"/>
    </location>
</feature>
<gene>
    <name evidence="2" type="ORF">CAEBREN_20995</name>
</gene>
<evidence type="ECO:0000313" key="2">
    <source>
        <dbReference type="EMBL" id="EGT33950.1"/>
    </source>
</evidence>
<feature type="region of interest" description="Disordered" evidence="1">
    <location>
        <begin position="159"/>
        <end position="210"/>
    </location>
</feature>
<name>G0NM07_CAEBE</name>
<feature type="region of interest" description="Disordered" evidence="1">
    <location>
        <begin position="62"/>
        <end position="82"/>
    </location>
</feature>
<proteinExistence type="predicted"/>
<keyword evidence="3" id="KW-1185">Reference proteome</keyword>
<feature type="region of interest" description="Disordered" evidence="1">
    <location>
        <begin position="1"/>
        <end position="30"/>
    </location>
</feature>
<protein>
    <submittedName>
        <fullName evidence="2">Uncharacterized protein</fullName>
    </submittedName>
</protein>
<feature type="region of interest" description="Disordered" evidence="1">
    <location>
        <begin position="242"/>
        <end position="325"/>
    </location>
</feature>
<feature type="compositionally biased region" description="Polar residues" evidence="1">
    <location>
        <begin position="280"/>
        <end position="295"/>
    </location>
</feature>
<dbReference type="AlphaFoldDB" id="G0NM07"/>
<feature type="compositionally biased region" description="Polar residues" evidence="1">
    <location>
        <begin position="159"/>
        <end position="181"/>
    </location>
</feature>
<evidence type="ECO:0000256" key="1">
    <source>
        <dbReference type="SAM" id="MobiDB-lite"/>
    </source>
</evidence>
<feature type="compositionally biased region" description="Low complexity" evidence="1">
    <location>
        <begin position="182"/>
        <end position="200"/>
    </location>
</feature>
<dbReference type="HOGENOM" id="CLU_765532_0_0_1"/>
<feature type="region of interest" description="Disordered" evidence="1">
    <location>
        <begin position="108"/>
        <end position="139"/>
    </location>
</feature>
<evidence type="ECO:0000313" key="3">
    <source>
        <dbReference type="Proteomes" id="UP000008068"/>
    </source>
</evidence>
<accession>G0NM07</accession>
<dbReference type="InParanoid" id="G0NM07"/>
<dbReference type="EMBL" id="GL379908">
    <property type="protein sequence ID" value="EGT33950.1"/>
    <property type="molecule type" value="Genomic_DNA"/>
</dbReference>
<feature type="compositionally biased region" description="Basic residues" evidence="1">
    <location>
        <begin position="1"/>
        <end position="10"/>
    </location>
</feature>
<organism evidence="3">
    <name type="scientific">Caenorhabditis brenneri</name>
    <name type="common">Nematode worm</name>
    <dbReference type="NCBI Taxonomy" id="135651"/>
    <lineage>
        <taxon>Eukaryota</taxon>
        <taxon>Metazoa</taxon>
        <taxon>Ecdysozoa</taxon>
        <taxon>Nematoda</taxon>
        <taxon>Chromadorea</taxon>
        <taxon>Rhabditida</taxon>
        <taxon>Rhabditina</taxon>
        <taxon>Rhabditomorpha</taxon>
        <taxon>Rhabditoidea</taxon>
        <taxon>Rhabditidae</taxon>
        <taxon>Peloderinae</taxon>
        <taxon>Caenorhabditis</taxon>
    </lineage>
</organism>